<name>A0A0A9C0H9_ARUDO</name>
<organism evidence="1">
    <name type="scientific">Arundo donax</name>
    <name type="common">Giant reed</name>
    <name type="synonym">Donax arundinaceus</name>
    <dbReference type="NCBI Taxonomy" id="35708"/>
    <lineage>
        <taxon>Eukaryota</taxon>
        <taxon>Viridiplantae</taxon>
        <taxon>Streptophyta</taxon>
        <taxon>Embryophyta</taxon>
        <taxon>Tracheophyta</taxon>
        <taxon>Spermatophyta</taxon>
        <taxon>Magnoliopsida</taxon>
        <taxon>Liliopsida</taxon>
        <taxon>Poales</taxon>
        <taxon>Poaceae</taxon>
        <taxon>PACMAD clade</taxon>
        <taxon>Arundinoideae</taxon>
        <taxon>Arundineae</taxon>
        <taxon>Arundo</taxon>
    </lineage>
</organism>
<protein>
    <submittedName>
        <fullName evidence="1">Uncharacterized protein</fullName>
    </submittedName>
</protein>
<evidence type="ECO:0000313" key="1">
    <source>
        <dbReference type="EMBL" id="JAD69804.1"/>
    </source>
</evidence>
<sequence>MCTKPKQSNCTVTLFSYK</sequence>
<reference evidence="1" key="1">
    <citation type="submission" date="2014-09" db="EMBL/GenBank/DDBJ databases">
        <authorList>
            <person name="Magalhaes I.L.F."/>
            <person name="Oliveira U."/>
            <person name="Santos F.R."/>
            <person name="Vidigal T.H.D.A."/>
            <person name="Brescovit A.D."/>
            <person name="Santos A.J."/>
        </authorList>
    </citation>
    <scope>NUCLEOTIDE SEQUENCE</scope>
    <source>
        <tissue evidence="1">Shoot tissue taken approximately 20 cm above the soil surface</tissue>
    </source>
</reference>
<accession>A0A0A9C0H9</accession>
<reference evidence="1" key="2">
    <citation type="journal article" date="2015" name="Data Brief">
        <title>Shoot transcriptome of the giant reed, Arundo donax.</title>
        <authorList>
            <person name="Barrero R.A."/>
            <person name="Guerrero F.D."/>
            <person name="Moolhuijzen P."/>
            <person name="Goolsby J.A."/>
            <person name="Tidwell J."/>
            <person name="Bellgard S.E."/>
            <person name="Bellgard M.I."/>
        </authorList>
    </citation>
    <scope>NUCLEOTIDE SEQUENCE</scope>
    <source>
        <tissue evidence="1">Shoot tissue taken approximately 20 cm above the soil surface</tissue>
    </source>
</reference>
<dbReference type="AlphaFoldDB" id="A0A0A9C0H9"/>
<dbReference type="EMBL" id="GBRH01228091">
    <property type="protein sequence ID" value="JAD69804.1"/>
    <property type="molecule type" value="Transcribed_RNA"/>
</dbReference>
<proteinExistence type="predicted"/>